<dbReference type="Gene3D" id="3.80.10.10">
    <property type="entry name" value="Ribonuclease Inhibitor"/>
    <property type="match status" value="1"/>
</dbReference>
<dbReference type="OMA" id="CELSMRY"/>
<dbReference type="SUPFAM" id="SSF52047">
    <property type="entry name" value="RNI-like"/>
    <property type="match status" value="1"/>
</dbReference>
<proteinExistence type="predicted"/>
<dbReference type="EnsemblPlants" id="TraesCS2B02G433100.2">
    <property type="protein sequence ID" value="TraesCS2B02G433100.2"/>
    <property type="gene ID" value="TraesCS2B02G433100"/>
</dbReference>
<dbReference type="InterPro" id="IPR032675">
    <property type="entry name" value="LRR_dom_sf"/>
</dbReference>
<dbReference type="RefSeq" id="XP_044325694.1">
    <property type="nucleotide sequence ID" value="XM_044469759.1"/>
</dbReference>
<dbReference type="STRING" id="4565.A0A3B6CBA9"/>
<dbReference type="RefSeq" id="XP_044325696.1">
    <property type="nucleotide sequence ID" value="XM_044469761.1"/>
</dbReference>
<dbReference type="PANTHER" id="PTHR34223">
    <property type="entry name" value="OS11G0201299 PROTEIN"/>
    <property type="match status" value="1"/>
</dbReference>
<protein>
    <recommendedName>
        <fullName evidence="3">F-box domain-containing protein</fullName>
    </recommendedName>
</protein>
<dbReference type="Gramene" id="TraesCS2B03G1102100.2">
    <property type="protein sequence ID" value="TraesCS2B03G1102100.2.CDS"/>
    <property type="gene ID" value="TraesCS2B03G1102100"/>
</dbReference>
<dbReference type="InterPro" id="IPR053197">
    <property type="entry name" value="F-box_SCFL_complex_component"/>
</dbReference>
<sequence>MDDVLPIVISFLPAHEAVRTCVLSPRWRHFWTSAPGLRITAVGDFGSADKFNQFVDRLLFLRRHSDCPLESCEFDLDDREFGFNSISSFQHVYRWSLQSALDCNVRVLRCSFTDTNPNFRMLPEQLSEYPEPLLSQHLTGLELHCIRCALDFSGCPVLVDLKMEQCVTHAAEMLSPSLRQLSMVCCELSMWHRTQVTLPNLVRLELINCAGRLPLLESLPSLETAVVDLGEFSEDRCPVSGCLDDDPCFGCHFHFEFIAQRGSSYFFQGLSRAKHLELLASYNDAFIFQRDLKCRPTFPMLKTLILNDWCLHADLSAVIHFIQHSPNLEKVTLKFAEEFDSSMVTEGDNSLLEGTFSSDHLKMVEIKCLKVDGRINKILKILSACGISLEKVNIRQANTSS</sequence>
<dbReference type="Gramene" id="TraesCS2B02G433100.2">
    <property type="protein sequence ID" value="TraesCS2B02G433100.2"/>
    <property type="gene ID" value="TraesCS2B02G433100"/>
</dbReference>
<dbReference type="RefSeq" id="XP_044325695.1">
    <property type="nucleotide sequence ID" value="XM_044469760.1"/>
</dbReference>
<dbReference type="PANTHER" id="PTHR34223:SF116">
    <property type="entry name" value="F-BOX DOMAIN-CONTAINING PROTEIN"/>
    <property type="match status" value="1"/>
</dbReference>
<evidence type="ECO:0008006" key="3">
    <source>
        <dbReference type="Google" id="ProtNLM"/>
    </source>
</evidence>
<dbReference type="Proteomes" id="UP000019116">
    <property type="component" value="Chromosome 2B"/>
</dbReference>
<dbReference type="Gramene" id="TraesSTA2B03G01003020.1">
    <property type="protein sequence ID" value="TraesSTA2B03G01003020.1"/>
    <property type="gene ID" value="TraesSTA2B03G01003020"/>
</dbReference>
<dbReference type="AlphaFoldDB" id="A0A3B6CBA9"/>
<dbReference type="Gramene" id="TraesNOR2B03G01022010.1">
    <property type="protein sequence ID" value="TraesNOR2B03G01022010.1"/>
    <property type="gene ID" value="TraesNOR2B03G01022010"/>
</dbReference>
<evidence type="ECO:0000313" key="2">
    <source>
        <dbReference type="Proteomes" id="UP000019116"/>
    </source>
</evidence>
<name>A0A3B6CBA9_WHEAT</name>
<dbReference type="SUPFAM" id="SSF81383">
    <property type="entry name" value="F-box domain"/>
    <property type="match status" value="1"/>
</dbReference>
<accession>A0A3B6CBA9</accession>
<dbReference type="GeneID" id="123046398"/>
<reference evidence="1" key="2">
    <citation type="submission" date="2018-10" db="UniProtKB">
        <authorList>
            <consortium name="EnsemblPlants"/>
        </authorList>
    </citation>
    <scope>IDENTIFICATION</scope>
</reference>
<keyword evidence="2" id="KW-1185">Reference proteome</keyword>
<reference evidence="1" key="1">
    <citation type="submission" date="2018-08" db="EMBL/GenBank/DDBJ databases">
        <authorList>
            <person name="Rossello M."/>
        </authorList>
    </citation>
    <scope>NUCLEOTIDE SEQUENCE [LARGE SCALE GENOMIC DNA]</scope>
    <source>
        <strain evidence="1">cv. Chinese Spring</strain>
    </source>
</reference>
<dbReference type="OrthoDB" id="683255at2759"/>
<dbReference type="InterPro" id="IPR036047">
    <property type="entry name" value="F-box-like_dom_sf"/>
</dbReference>
<evidence type="ECO:0000313" key="1">
    <source>
        <dbReference type="EnsemblPlants" id="TraesCS2B02G433100.2"/>
    </source>
</evidence>
<organism evidence="1">
    <name type="scientific">Triticum aestivum</name>
    <name type="common">Wheat</name>
    <dbReference type="NCBI Taxonomy" id="4565"/>
    <lineage>
        <taxon>Eukaryota</taxon>
        <taxon>Viridiplantae</taxon>
        <taxon>Streptophyta</taxon>
        <taxon>Embryophyta</taxon>
        <taxon>Tracheophyta</taxon>
        <taxon>Spermatophyta</taxon>
        <taxon>Magnoliopsida</taxon>
        <taxon>Liliopsida</taxon>
        <taxon>Poales</taxon>
        <taxon>Poaceae</taxon>
        <taxon>BOP clade</taxon>
        <taxon>Pooideae</taxon>
        <taxon>Triticodae</taxon>
        <taxon>Triticeae</taxon>
        <taxon>Triticinae</taxon>
        <taxon>Triticum</taxon>
    </lineage>
</organism>
<gene>
    <name evidence="1" type="primary">LOC123046398</name>
</gene>